<evidence type="ECO:0000313" key="1">
    <source>
        <dbReference type="EMBL" id="RIE16947.1"/>
    </source>
</evidence>
<gene>
    <name evidence="1" type="ORF">SMC1_03845</name>
</gene>
<dbReference type="AlphaFoldDB" id="A0A398DYH7"/>
<accession>A0A398DYH7</accession>
<dbReference type="EMBL" id="QXIY01000016">
    <property type="protein sequence ID" value="RIE16947.1"/>
    <property type="molecule type" value="Genomic_DNA"/>
</dbReference>
<dbReference type="RefSeq" id="WP_119085483.1">
    <property type="nucleotide sequence ID" value="NZ_QXIY01000016.1"/>
</dbReference>
<name>A0A398DYH7_9BACT</name>
<keyword evidence="2" id="KW-1185">Reference proteome</keyword>
<reference evidence="1 2" key="1">
    <citation type="submission" date="2018-09" db="EMBL/GenBank/DDBJ databases">
        <title>Discovery and Ecogenomic Context for Candidatus Cryosericales, a Global Caldiserica Order Active in Thawing Permafrost.</title>
        <authorList>
            <person name="Martinez M.A."/>
            <person name="Woodcroft B.J."/>
            <person name="Ignacio Espinoza J.C."/>
            <person name="Zayed A."/>
            <person name="Singleton C.M."/>
            <person name="Boyd J."/>
            <person name="Li Y.-F."/>
            <person name="Purvine S."/>
            <person name="Maughan H."/>
            <person name="Hodgkins S.B."/>
            <person name="Anderson D."/>
            <person name="Sederholm M."/>
            <person name="Temperton B."/>
            <person name="Saleska S.R."/>
            <person name="Tyson G.W."/>
            <person name="Rich V.I."/>
        </authorList>
    </citation>
    <scope>NUCLEOTIDE SEQUENCE [LARGE SCALE GENOMIC DNA]</scope>
    <source>
        <strain evidence="1 2">SMC1</strain>
    </source>
</reference>
<sequence>MISRDDAKNPFVAYLKQEGITPGDFAIIARVDNVSVYDVRKAHFRILPKSFVQAIDVRSGGGKGEGVASAYLRYREALRDNLMMNKK</sequence>
<protein>
    <submittedName>
        <fullName evidence="1">Uncharacterized protein</fullName>
    </submittedName>
</protein>
<evidence type="ECO:0000313" key="2">
    <source>
        <dbReference type="Proteomes" id="UP000266113"/>
    </source>
</evidence>
<comment type="caution">
    <text evidence="1">The sequence shown here is derived from an EMBL/GenBank/DDBJ whole genome shotgun (WGS) entry which is preliminary data.</text>
</comment>
<dbReference type="Proteomes" id="UP000266113">
    <property type="component" value="Unassembled WGS sequence"/>
</dbReference>
<organism evidence="1 2">
    <name type="scientific">Candidatus Cryosericum septentrionale</name>
    <dbReference type="NCBI Taxonomy" id="2290913"/>
    <lineage>
        <taxon>Bacteria</taxon>
        <taxon>Pseudomonadati</taxon>
        <taxon>Caldisericota/Cryosericota group</taxon>
        <taxon>Candidatus Cryosericota</taxon>
        <taxon>Candidatus Cryosericia</taxon>
        <taxon>Candidatus Cryosericales</taxon>
        <taxon>Candidatus Cryosericaceae</taxon>
        <taxon>Candidatus Cryosericum</taxon>
    </lineage>
</organism>
<proteinExistence type="predicted"/>